<evidence type="ECO:0000256" key="1">
    <source>
        <dbReference type="SAM" id="Phobius"/>
    </source>
</evidence>
<evidence type="ECO:0000313" key="7">
    <source>
        <dbReference type="Proteomes" id="UP000279271"/>
    </source>
</evidence>
<feature type="transmembrane region" description="Helical" evidence="1">
    <location>
        <begin position="31"/>
        <end position="51"/>
    </location>
</feature>
<dbReference type="InterPro" id="IPR019721">
    <property type="entry name" value="NADH-UbQ_OxRdtase_su21_N"/>
</dbReference>
<reference evidence="5" key="4">
    <citation type="submission" date="2018-10" db="EMBL/GenBank/DDBJ databases">
        <authorList>
            <person name="Hovde B."/>
            <person name="Zhang X."/>
        </authorList>
    </citation>
    <scope>NUCLEOTIDE SEQUENCE [LARGE SCALE GENOMIC DNA]</scope>
    <source>
        <strain evidence="5">UTEX 25</strain>
    </source>
</reference>
<evidence type="ECO:0000313" key="6">
    <source>
        <dbReference type="Proteomes" id="UP000028924"/>
    </source>
</evidence>
<dbReference type="EMBL" id="GDKF01006536">
    <property type="protein sequence ID" value="JAT72086.1"/>
    <property type="molecule type" value="Transcribed_RNA"/>
</dbReference>
<dbReference type="PANTHER" id="PTHR34062:SF1">
    <property type="entry name" value="NADH-UBIQUINONE OXIDOREDUCTASE 21KDA SUBUNIT N-TERMINAL DOMAIN-CONTAINING PROTEIN"/>
    <property type="match status" value="1"/>
</dbReference>
<evidence type="ECO:0000313" key="3">
    <source>
        <dbReference type="EMBL" id="JAT72086.1"/>
    </source>
</evidence>
<proteinExistence type="predicted"/>
<reference evidence="3" key="2">
    <citation type="submission" date="2015-08" db="EMBL/GenBank/DDBJ databases">
        <authorList>
            <person name="Babu N.S."/>
            <person name="Beckwith C.J."/>
            <person name="Beseler K.G."/>
            <person name="Brison A."/>
            <person name="Carone J.V."/>
            <person name="Caskin T.P."/>
            <person name="Diamond M."/>
            <person name="Durham M.E."/>
            <person name="Foxe J.M."/>
            <person name="Go M."/>
            <person name="Henderson B.A."/>
            <person name="Jones I.B."/>
            <person name="McGettigan J.A."/>
            <person name="Micheletti S.J."/>
            <person name="Nasrallah M.E."/>
            <person name="Ortiz D."/>
            <person name="Piller C.R."/>
            <person name="Privatt S.R."/>
            <person name="Schneider S.L."/>
            <person name="Sharp S."/>
            <person name="Smith T.C."/>
            <person name="Stanton J.D."/>
            <person name="Ullery H.E."/>
            <person name="Wilson R.J."/>
            <person name="Serrano M.G."/>
            <person name="Buck G."/>
            <person name="Lee V."/>
            <person name="Wang Y."/>
            <person name="Carvalho R."/>
            <person name="Voegtly L."/>
            <person name="Shi R."/>
            <person name="Duckworth R."/>
            <person name="Johnson A."/>
            <person name="Loviza R."/>
            <person name="Walstead R."/>
            <person name="Shah Z."/>
            <person name="Kiflezghi M."/>
            <person name="Wade K."/>
            <person name="Ball S.L."/>
            <person name="Bradley K.W."/>
            <person name="Asai D.J."/>
            <person name="Bowman C.A."/>
            <person name="Russell D.A."/>
            <person name="Pope W.H."/>
            <person name="Jacobs-Sera D."/>
            <person name="Hendrix R.W."/>
            <person name="Hatfull G.F."/>
        </authorList>
    </citation>
    <scope>NUCLEOTIDE SEQUENCE</scope>
</reference>
<name>A0A087SAV5_AUXPR</name>
<organism evidence="4 6">
    <name type="scientific">Auxenochlorella protothecoides</name>
    <name type="common">Green microalga</name>
    <name type="synonym">Chlorella protothecoides</name>
    <dbReference type="NCBI Taxonomy" id="3075"/>
    <lineage>
        <taxon>Eukaryota</taxon>
        <taxon>Viridiplantae</taxon>
        <taxon>Chlorophyta</taxon>
        <taxon>core chlorophytes</taxon>
        <taxon>Trebouxiophyceae</taxon>
        <taxon>Chlorellales</taxon>
        <taxon>Chlorellaceae</taxon>
        <taxon>Auxenochlorella</taxon>
    </lineage>
</organism>
<reference evidence="7" key="3">
    <citation type="journal article" date="2018" name="Algal Res.">
        <title>Characterization of plant carbon substrate utilization by Auxenochlorella protothecoides.</title>
        <authorList>
            <person name="Vogler B.W."/>
            <person name="Starkenburg S.R."/>
            <person name="Sudasinghe N."/>
            <person name="Schambach J.Y."/>
            <person name="Rollin J.A."/>
            <person name="Pattathil S."/>
            <person name="Barry A.N."/>
        </authorList>
    </citation>
    <scope>NUCLEOTIDE SEQUENCE [LARGE SCALE GENOMIC DNA]</scope>
    <source>
        <strain evidence="7">UTEX 25</strain>
    </source>
</reference>
<dbReference type="AlphaFoldDB" id="A0A087SAV5"/>
<dbReference type="Proteomes" id="UP000028924">
    <property type="component" value="Unassembled WGS sequence"/>
</dbReference>
<dbReference type="Proteomes" id="UP000279271">
    <property type="component" value="Unassembled WGS sequence"/>
</dbReference>
<dbReference type="EMBL" id="QOKY01000142">
    <property type="protein sequence ID" value="RMZ56489.1"/>
    <property type="molecule type" value="Genomic_DNA"/>
</dbReference>
<dbReference type="GeneID" id="23616959"/>
<keyword evidence="6" id="KW-1185">Reference proteome</keyword>
<dbReference type="PANTHER" id="PTHR34062">
    <property type="entry name" value="OXIDOREDUCTASE 21 KDA SUBUNIT, PUTATIVE (AFU_ORTHOLOGUE AFUA_4G04750)-RELATED"/>
    <property type="match status" value="1"/>
</dbReference>
<dbReference type="eggNOG" id="ENOG502S1Y3">
    <property type="taxonomic scope" value="Eukaryota"/>
</dbReference>
<protein>
    <submittedName>
        <fullName evidence="4">NADH-ubiquinone oxidoreductase 21 kDa subunit</fullName>
    </submittedName>
</protein>
<keyword evidence="1" id="KW-0472">Membrane</keyword>
<reference evidence="4 6" key="1">
    <citation type="journal article" date="2014" name="BMC Genomics">
        <title>Oil accumulation mechanisms of the oleaginous microalga Chlorella protothecoides revealed through its genome, transcriptomes, and proteomes.</title>
        <authorList>
            <person name="Gao C."/>
            <person name="Wang Y."/>
            <person name="Shen Y."/>
            <person name="Yan D."/>
            <person name="He X."/>
            <person name="Dai J."/>
            <person name="Wu Q."/>
        </authorList>
    </citation>
    <scope>NUCLEOTIDE SEQUENCE [LARGE SCALE GENOMIC DNA]</scope>
    <source>
        <strain evidence="4 6">0710</strain>
    </source>
</reference>
<dbReference type="OrthoDB" id="196140at2759"/>
<reference evidence="5" key="5">
    <citation type="submission" date="2018-11" db="EMBL/GenBank/DDBJ databases">
        <title>Characterization of plant carbon substrate utilization by Auxenochlorella protothecoides.</title>
        <authorList>
            <person name="Vogler B.W."/>
            <person name="Starkenburg S.R."/>
            <person name="Sudasinghe N."/>
            <person name="Schambach J.Y."/>
            <person name="Rollin J.A."/>
            <person name="Pattathil S."/>
            <person name="Barry A.N."/>
        </authorList>
    </citation>
    <scope>NUCLEOTIDE SEQUENCE [LARGE SCALE GENOMIC DNA]</scope>
    <source>
        <strain evidence="5">UTEX 25</strain>
    </source>
</reference>
<keyword evidence="1" id="KW-0812">Transmembrane</keyword>
<dbReference type="KEGG" id="apro:F751_5568"/>
<dbReference type="EMBL" id="KL662082">
    <property type="protein sequence ID" value="KFM22859.1"/>
    <property type="molecule type" value="Genomic_DNA"/>
</dbReference>
<accession>A0A087SAV5</accession>
<dbReference type="RefSeq" id="XP_011395725.1">
    <property type="nucleotide sequence ID" value="XM_011397423.1"/>
</dbReference>
<dbReference type="Pfam" id="PF10785">
    <property type="entry name" value="NADH-u_ox-rdase"/>
    <property type="match status" value="1"/>
</dbReference>
<evidence type="ECO:0000313" key="5">
    <source>
        <dbReference type="EMBL" id="RMZ56489.1"/>
    </source>
</evidence>
<dbReference type="InterPro" id="IPR053229">
    <property type="entry name" value="NADH-Q_oxidrdct_subunit"/>
</dbReference>
<dbReference type="STRING" id="3075.A0A087SAV5"/>
<gene>
    <name evidence="5" type="ORF">APUTEX25_001336</name>
    <name evidence="4" type="ORF">F751_5568</name>
    <name evidence="3" type="ORF">g.23951</name>
</gene>
<feature type="transmembrane region" description="Helical" evidence="1">
    <location>
        <begin position="63"/>
        <end position="84"/>
    </location>
</feature>
<keyword evidence="4" id="KW-0830">Ubiquinone</keyword>
<evidence type="ECO:0000259" key="2">
    <source>
        <dbReference type="Pfam" id="PF10785"/>
    </source>
</evidence>
<sequence>MGKILDEPSYPVVDSSPQFWRVVNNFSLSDYGSWALLSGLGIPVGLLAGSSKSPAFASISGNLLRPSLATGVAIGAFGGFLFAYQNSAGRLMGFSKNDSEVKASRR</sequence>
<keyword evidence="1" id="KW-1133">Transmembrane helix</keyword>
<feature type="domain" description="NADH-ubiquinone oxidoreductase 21kDa subunit N-terminal" evidence="2">
    <location>
        <begin position="8"/>
        <end position="95"/>
    </location>
</feature>
<evidence type="ECO:0000313" key="4">
    <source>
        <dbReference type="EMBL" id="KFM22859.1"/>
    </source>
</evidence>